<dbReference type="Pfam" id="PF04055">
    <property type="entry name" value="Radical_SAM"/>
    <property type="match status" value="1"/>
</dbReference>
<dbReference type="SUPFAM" id="SSF102114">
    <property type="entry name" value="Radical SAM enzymes"/>
    <property type="match status" value="1"/>
</dbReference>
<keyword evidence="5" id="KW-0949">S-adenosyl-L-methionine</keyword>
<keyword evidence="10" id="KW-0413">Isomerase</keyword>
<comment type="cofactor">
    <cofactor evidence="2">
        <name>[4Fe-4S] cluster</name>
        <dbReference type="ChEBI" id="CHEBI:49883"/>
    </cofactor>
</comment>
<evidence type="ECO:0000256" key="2">
    <source>
        <dbReference type="ARBA" id="ARBA00001966"/>
    </source>
</evidence>
<evidence type="ECO:0000256" key="10">
    <source>
        <dbReference type="ARBA" id="ARBA00023235"/>
    </source>
</evidence>
<keyword evidence="6 11" id="KW-0479">Metal-binding</keyword>
<dbReference type="GO" id="GO:0051539">
    <property type="term" value="F:4 iron, 4 sulfur cluster binding"/>
    <property type="evidence" value="ECO:0007669"/>
    <property type="project" value="UniProtKB-KW"/>
</dbReference>
<evidence type="ECO:0000256" key="12">
    <source>
        <dbReference type="PIRSR" id="PIRSR603739-50"/>
    </source>
</evidence>
<dbReference type="Pfam" id="PF12544">
    <property type="entry name" value="LAM_C"/>
    <property type="match status" value="1"/>
</dbReference>
<sequence length="377" mass="45263">MLELKENYWKKIPYFSNIEKNQWEDWKWQIRNRLVSIEDILKIFNPEKDLIKAFQRTTQIYHFGTTPYYLSLIKEFSYKDPIFKQIFPHLDEIDEEKQKFAYEDPFLEDGFLSPVQGLTHRYPDRVLFRATNFCSVYCRHCMRKRMFLEEERARTKEEYDQMFDYIRQNKNIKEVLISGGDPLTLPNKKIEYILKNLQEIEHIDIIRIGSRELVVNPYRFFDEDLLNLFEKYDKVWLITHFNHPNEITNITKKAVRNILQTGTPVLNQTVLMKDINDDKYIIETLMRDLLKVKIKPYYLFYCDPVKGSIHFRTDIKKGIAIIEHLRGRVSGLATPIYAVDLENGLGKVPVFPNYILEEGENYIIFRNYEGKIIKQRK</sequence>
<comment type="caution">
    <text evidence="14">The sequence shown here is derived from an EMBL/GenBank/DDBJ whole genome shotgun (WGS) entry which is preliminary data.</text>
</comment>
<dbReference type="InterPro" id="IPR058240">
    <property type="entry name" value="rSAM_sf"/>
</dbReference>
<dbReference type="InterPro" id="IPR007197">
    <property type="entry name" value="rSAM"/>
</dbReference>
<name>A0A3M0B9A0_9AQUI</name>
<dbReference type="NCBIfam" id="TIGR00238">
    <property type="entry name" value="KamA family radical SAM protein"/>
    <property type="match status" value="1"/>
</dbReference>
<dbReference type="InterPro" id="IPR025895">
    <property type="entry name" value="LAM_C_dom"/>
</dbReference>
<dbReference type="Gene3D" id="6.10.140.1170">
    <property type="match status" value="1"/>
</dbReference>
<feature type="binding site" evidence="11">
    <location>
        <position position="141"/>
    </location>
    <ligand>
        <name>[4Fe-4S] cluster</name>
        <dbReference type="ChEBI" id="CHEBI:49883"/>
        <note>4Fe-4S-S-AdoMet</note>
    </ligand>
</feature>
<feature type="binding site" evidence="11">
    <location>
        <position position="134"/>
    </location>
    <ligand>
        <name>[4Fe-4S] cluster</name>
        <dbReference type="ChEBI" id="CHEBI:49883"/>
        <note>4Fe-4S-S-AdoMet</note>
    </ligand>
</feature>
<evidence type="ECO:0000259" key="13">
    <source>
        <dbReference type="PROSITE" id="PS51918"/>
    </source>
</evidence>
<keyword evidence="15" id="KW-1185">Reference proteome</keyword>
<evidence type="ECO:0000256" key="3">
    <source>
        <dbReference type="ARBA" id="ARBA00008703"/>
    </source>
</evidence>
<evidence type="ECO:0000256" key="8">
    <source>
        <dbReference type="ARBA" id="ARBA00023004"/>
    </source>
</evidence>
<proteinExistence type="inferred from homology"/>
<keyword evidence="4 11" id="KW-0004">4Fe-4S</keyword>
<feature type="modified residue" description="N6-(pyridoxal phosphate)lysine" evidence="12">
    <location>
        <position position="347"/>
    </location>
</feature>
<dbReference type="PROSITE" id="PS51918">
    <property type="entry name" value="RADICAL_SAM"/>
    <property type="match status" value="1"/>
</dbReference>
<evidence type="ECO:0000256" key="7">
    <source>
        <dbReference type="ARBA" id="ARBA00022898"/>
    </source>
</evidence>
<evidence type="ECO:0000256" key="11">
    <source>
        <dbReference type="PIRSR" id="PIRSR004911-1"/>
    </source>
</evidence>
<evidence type="ECO:0000256" key="5">
    <source>
        <dbReference type="ARBA" id="ARBA00022691"/>
    </source>
</evidence>
<evidence type="ECO:0000313" key="15">
    <source>
        <dbReference type="Proteomes" id="UP000280842"/>
    </source>
</evidence>
<dbReference type="SFLD" id="SFLDG01070">
    <property type="entry name" value="PLP-dependent"/>
    <property type="match status" value="1"/>
</dbReference>
<accession>A0A3M0B9A0</accession>
<reference evidence="14 15" key="1">
    <citation type="submission" date="2018-10" db="EMBL/GenBank/DDBJ databases">
        <title>Genomic Encyclopedia of Archaeal and Bacterial Type Strains, Phase II (KMG-II): from individual species to whole genera.</title>
        <authorList>
            <person name="Goeker M."/>
        </authorList>
    </citation>
    <scope>NUCLEOTIDE SEQUENCE [LARGE SCALE GENOMIC DNA]</scope>
    <source>
        <strain evidence="14 15">VM1</strain>
    </source>
</reference>
<evidence type="ECO:0000256" key="4">
    <source>
        <dbReference type="ARBA" id="ARBA00022485"/>
    </source>
</evidence>
<evidence type="ECO:0000256" key="1">
    <source>
        <dbReference type="ARBA" id="ARBA00001933"/>
    </source>
</evidence>
<dbReference type="Gene3D" id="3.20.20.70">
    <property type="entry name" value="Aldolase class I"/>
    <property type="match status" value="1"/>
</dbReference>
<protein>
    <submittedName>
        <fullName evidence="14">L-lysine 2,3-aminomutase</fullName>
    </submittedName>
</protein>
<dbReference type="PANTHER" id="PTHR30538">
    <property type="entry name" value="LYSINE 2,3-AMINOMUTASE-RELATED"/>
    <property type="match status" value="1"/>
</dbReference>
<organism evidence="14 15">
    <name type="scientific">Hydrogenothermus marinus</name>
    <dbReference type="NCBI Taxonomy" id="133270"/>
    <lineage>
        <taxon>Bacteria</taxon>
        <taxon>Pseudomonadati</taxon>
        <taxon>Aquificota</taxon>
        <taxon>Aquificia</taxon>
        <taxon>Aquificales</taxon>
        <taxon>Hydrogenothermaceae</taxon>
        <taxon>Hydrogenothermus</taxon>
    </lineage>
</organism>
<dbReference type="SFLD" id="SFLDS00029">
    <property type="entry name" value="Radical_SAM"/>
    <property type="match status" value="1"/>
</dbReference>
<evidence type="ECO:0000313" key="14">
    <source>
        <dbReference type="EMBL" id="RMA93064.1"/>
    </source>
</evidence>
<comment type="cofactor">
    <cofactor evidence="1 12">
        <name>pyridoxal 5'-phosphate</name>
        <dbReference type="ChEBI" id="CHEBI:597326"/>
    </cofactor>
</comment>
<dbReference type="CDD" id="cd01335">
    <property type="entry name" value="Radical_SAM"/>
    <property type="match status" value="1"/>
</dbReference>
<dbReference type="RefSeq" id="WP_121923647.1">
    <property type="nucleotide sequence ID" value="NZ_REFO01000015.1"/>
</dbReference>
<keyword evidence="9 11" id="KW-0411">Iron-sulfur</keyword>
<dbReference type="InterPro" id="IPR003739">
    <property type="entry name" value="Lys_aminomutase/Glu_NH3_mut"/>
</dbReference>
<dbReference type="OrthoDB" id="9768064at2"/>
<feature type="domain" description="Radical SAM core" evidence="13">
    <location>
        <begin position="120"/>
        <end position="332"/>
    </location>
</feature>
<comment type="similarity">
    <text evidence="3">Belongs to the radical SAM superfamily. KamA family.</text>
</comment>
<evidence type="ECO:0000256" key="9">
    <source>
        <dbReference type="ARBA" id="ARBA00023014"/>
    </source>
</evidence>
<dbReference type="PANTHER" id="PTHR30538:SF1">
    <property type="entry name" value="L-LYSINE 2,3-AMINOMUTASE"/>
    <property type="match status" value="1"/>
</dbReference>
<keyword evidence="7 12" id="KW-0663">Pyridoxal phosphate</keyword>
<feature type="binding site" evidence="11">
    <location>
        <position position="138"/>
    </location>
    <ligand>
        <name>[4Fe-4S] cluster</name>
        <dbReference type="ChEBI" id="CHEBI:49883"/>
        <note>4Fe-4S-S-AdoMet</note>
    </ligand>
</feature>
<dbReference type="PIRSF" id="PIRSF004911">
    <property type="entry name" value="DUF160"/>
    <property type="match status" value="1"/>
</dbReference>
<dbReference type="EMBL" id="REFO01000015">
    <property type="protein sequence ID" value="RMA93064.1"/>
    <property type="molecule type" value="Genomic_DNA"/>
</dbReference>
<gene>
    <name evidence="14" type="ORF">CLV39_1544</name>
</gene>
<dbReference type="GO" id="GO:0046872">
    <property type="term" value="F:metal ion binding"/>
    <property type="evidence" value="ECO:0007669"/>
    <property type="project" value="UniProtKB-KW"/>
</dbReference>
<dbReference type="AlphaFoldDB" id="A0A3M0B9A0"/>
<evidence type="ECO:0000256" key="6">
    <source>
        <dbReference type="ARBA" id="ARBA00022723"/>
    </source>
</evidence>
<keyword evidence="8" id="KW-0408">Iron</keyword>
<dbReference type="Proteomes" id="UP000280842">
    <property type="component" value="Unassembled WGS sequence"/>
</dbReference>
<dbReference type="InterPro" id="IPR013785">
    <property type="entry name" value="Aldolase_TIM"/>
</dbReference>
<dbReference type="GO" id="GO:0016853">
    <property type="term" value="F:isomerase activity"/>
    <property type="evidence" value="ECO:0007669"/>
    <property type="project" value="UniProtKB-KW"/>
</dbReference>